<keyword evidence="3" id="KW-1185">Reference proteome</keyword>
<dbReference type="RefSeq" id="WP_158281839.1">
    <property type="nucleotide sequence ID" value="NZ_CALCOA010000178.1"/>
</dbReference>
<name>A0A318KKV1_9NEIS</name>
<evidence type="ECO:0000313" key="3">
    <source>
        <dbReference type="Proteomes" id="UP000247555"/>
    </source>
</evidence>
<reference evidence="2 3" key="1">
    <citation type="submission" date="2018-05" db="EMBL/GenBank/DDBJ databases">
        <title>Genomic Encyclopedia of Type Strains, Phase IV (KMG-IV): sequencing the most valuable type-strain genomes for metagenomic binning, comparative biology and taxonomic classification.</title>
        <authorList>
            <person name="Goeker M."/>
        </authorList>
    </citation>
    <scope>NUCLEOTIDE SEQUENCE [LARGE SCALE GENOMIC DNA]</scope>
    <source>
        <strain evidence="2 3">DSM 29661</strain>
    </source>
</reference>
<protein>
    <submittedName>
        <fullName evidence="2">Uncharacterized protein</fullName>
    </submittedName>
</protein>
<sequence length="50" mass="5572">MTEQATPIAHDSHDSEQDTLQFPYTITEKLQDTLRQALDSAESPRDLGVA</sequence>
<comment type="caution">
    <text evidence="2">The sequence shown here is derived from an EMBL/GenBank/DDBJ whole genome shotgun (WGS) entry which is preliminary data.</text>
</comment>
<proteinExistence type="predicted"/>
<dbReference type="Proteomes" id="UP000247555">
    <property type="component" value="Unassembled WGS sequence"/>
</dbReference>
<evidence type="ECO:0000313" key="2">
    <source>
        <dbReference type="EMBL" id="PXX75885.1"/>
    </source>
</evidence>
<gene>
    <name evidence="2" type="ORF">DFR34_12425</name>
</gene>
<organism evidence="2 3">
    <name type="scientific">Rivihabitans pingtungensis</name>
    <dbReference type="NCBI Taxonomy" id="1054498"/>
    <lineage>
        <taxon>Bacteria</taxon>
        <taxon>Pseudomonadati</taxon>
        <taxon>Pseudomonadota</taxon>
        <taxon>Betaproteobacteria</taxon>
        <taxon>Neisseriales</taxon>
        <taxon>Aquaspirillaceae</taxon>
        <taxon>Rivihabitans</taxon>
    </lineage>
</organism>
<evidence type="ECO:0000256" key="1">
    <source>
        <dbReference type="SAM" id="MobiDB-lite"/>
    </source>
</evidence>
<dbReference type="AlphaFoldDB" id="A0A318KKV1"/>
<accession>A0A318KKV1</accession>
<feature type="region of interest" description="Disordered" evidence="1">
    <location>
        <begin position="1"/>
        <end position="21"/>
    </location>
</feature>
<dbReference type="EMBL" id="QJKI01000024">
    <property type="protein sequence ID" value="PXX75885.1"/>
    <property type="molecule type" value="Genomic_DNA"/>
</dbReference>